<comment type="caution">
    <text evidence="1">The sequence shown here is derived from an EMBL/GenBank/DDBJ whole genome shotgun (WGS) entry which is preliminary data.</text>
</comment>
<dbReference type="AlphaFoldDB" id="A0A1D8SC84"/>
<dbReference type="NCBIfam" id="NF038050">
    <property type="entry name" value="NrtS"/>
    <property type="match status" value="1"/>
</dbReference>
<name>A0A1D8SC84_VIBMI</name>
<evidence type="ECO:0000313" key="1">
    <source>
        <dbReference type="EMBL" id="PNM57912.1"/>
    </source>
</evidence>
<sequence length="92" mass="9798">MPNPEAAAKSEATKSTIYDFIATAKTPSILKRSVKVAAIVGTVLMMINHGDVLLAGQIESERVLKILLTYMVPFCVSTQASVSATLAMRKSA</sequence>
<dbReference type="OrthoDB" id="282896at2"/>
<reference evidence="1" key="1">
    <citation type="submission" date="2017-12" db="EMBL/GenBank/DDBJ databases">
        <title>FDA dAtabase for Regulatory Grade micrObial Sequences (FDA-ARGOS): Supporting development and validation of Infectious Disease Dx tests.</title>
        <authorList>
            <person name="Hoffmann M."/>
            <person name="Allard M."/>
            <person name="Evans P."/>
            <person name="Brown E."/>
            <person name="Tallon L.J."/>
            <person name="Sadzewicz L."/>
            <person name="Sengamalay N."/>
            <person name="Ott S."/>
            <person name="Godinez A."/>
            <person name="Nagaraj S."/>
            <person name="Vavikolanu K."/>
            <person name="Aluvathingal J."/>
            <person name="Nadendla S."/>
            <person name="Hobson J."/>
            <person name="Sichtig H."/>
        </authorList>
    </citation>
    <scope>NUCLEOTIDE SEQUENCE [LARGE SCALE GENOMIC DNA]</scope>
    <source>
        <strain evidence="1">FDAARGOS_113</strain>
    </source>
</reference>
<dbReference type="GeneID" id="93951649"/>
<keyword evidence="2" id="KW-1185">Reference proteome</keyword>
<protein>
    <recommendedName>
        <fullName evidence="3">Phosphoenolpyruvate protein kinase</fullName>
    </recommendedName>
</protein>
<evidence type="ECO:0000313" key="2">
    <source>
        <dbReference type="Proteomes" id="UP000053748"/>
    </source>
</evidence>
<accession>A0A1D8SC84</accession>
<evidence type="ECO:0008006" key="3">
    <source>
        <dbReference type="Google" id="ProtNLM"/>
    </source>
</evidence>
<proteinExistence type="predicted"/>
<dbReference type="InterPro" id="IPR047700">
    <property type="entry name" value="NrtS-like"/>
</dbReference>
<gene>
    <name evidence="1" type="ORF">AL544_018620</name>
</gene>
<dbReference type="Proteomes" id="UP000053748">
    <property type="component" value="Unassembled WGS sequence"/>
</dbReference>
<dbReference type="STRING" id="674.VM_09645"/>
<organism evidence="1 2">
    <name type="scientific">Vibrio mimicus</name>
    <dbReference type="NCBI Taxonomy" id="674"/>
    <lineage>
        <taxon>Bacteria</taxon>
        <taxon>Pseudomonadati</taxon>
        <taxon>Pseudomonadota</taxon>
        <taxon>Gammaproteobacteria</taxon>
        <taxon>Vibrionales</taxon>
        <taxon>Vibrionaceae</taxon>
        <taxon>Vibrio</taxon>
    </lineage>
</organism>
<dbReference type="RefSeq" id="WP_001133512.1">
    <property type="nucleotide sequence ID" value="NZ_CAWMSS010000001.1"/>
</dbReference>
<dbReference type="EMBL" id="LOSJ02000002">
    <property type="protein sequence ID" value="PNM57912.1"/>
    <property type="molecule type" value="Genomic_DNA"/>
</dbReference>
<dbReference type="eggNOG" id="ENOG5033E4I">
    <property type="taxonomic scope" value="Bacteria"/>
</dbReference>